<gene>
    <name evidence="3" type="ORF">ATO9_08960</name>
</gene>
<dbReference type="eggNOG" id="COG2267">
    <property type="taxonomic scope" value="Bacteria"/>
</dbReference>
<evidence type="ECO:0000256" key="1">
    <source>
        <dbReference type="SAM" id="Phobius"/>
    </source>
</evidence>
<dbReference type="PANTHER" id="PTHR43194">
    <property type="entry name" value="HYDROLASE ALPHA/BETA FOLD FAMILY"/>
    <property type="match status" value="1"/>
</dbReference>
<keyword evidence="1" id="KW-0472">Membrane</keyword>
<dbReference type="InterPro" id="IPR050228">
    <property type="entry name" value="Carboxylesterase_BioH"/>
</dbReference>
<evidence type="ECO:0000259" key="2">
    <source>
        <dbReference type="Pfam" id="PF12697"/>
    </source>
</evidence>
<evidence type="ECO:0000313" key="3">
    <source>
        <dbReference type="EMBL" id="KGM48831.1"/>
    </source>
</evidence>
<keyword evidence="1" id="KW-0812">Transmembrane</keyword>
<organism evidence="3 4">
    <name type="scientific">Pseudooceanicola atlanticus</name>
    <dbReference type="NCBI Taxonomy" id="1461694"/>
    <lineage>
        <taxon>Bacteria</taxon>
        <taxon>Pseudomonadati</taxon>
        <taxon>Pseudomonadota</taxon>
        <taxon>Alphaproteobacteria</taxon>
        <taxon>Rhodobacterales</taxon>
        <taxon>Paracoccaceae</taxon>
        <taxon>Pseudooceanicola</taxon>
    </lineage>
</organism>
<dbReference type="EMBL" id="AQQX01000003">
    <property type="protein sequence ID" value="KGM48831.1"/>
    <property type="molecule type" value="Genomic_DNA"/>
</dbReference>
<dbReference type="Gene3D" id="3.40.50.1820">
    <property type="entry name" value="alpha/beta hydrolase"/>
    <property type="match status" value="1"/>
</dbReference>
<keyword evidence="4" id="KW-1185">Reference proteome</keyword>
<proteinExistence type="predicted"/>
<dbReference type="InterPro" id="IPR000073">
    <property type="entry name" value="AB_hydrolase_1"/>
</dbReference>
<dbReference type="PANTHER" id="PTHR43194:SF2">
    <property type="entry name" value="PEROXISOMAL MEMBRANE PROTEIN LPX1"/>
    <property type="match status" value="1"/>
</dbReference>
<dbReference type="RefSeq" id="WP_043748556.1">
    <property type="nucleotide sequence ID" value="NZ_AQQX01000003.1"/>
</dbReference>
<dbReference type="STRING" id="1461694.ATO9_08960"/>
<name>A0A0A0ED15_9RHOB</name>
<dbReference type="SUPFAM" id="SSF53474">
    <property type="entry name" value="alpha/beta-Hydrolases"/>
    <property type="match status" value="1"/>
</dbReference>
<reference evidence="3 4" key="1">
    <citation type="journal article" date="2015" name="Antonie Van Leeuwenhoek">
        <title>Pseudooceanicola atlanticus gen. nov. sp. nov., isolated from surface seawater of the Atlantic Ocean and reclassification of Oceanicola batsensis, Oceanicola marinus, Oceanicola nitratireducens, Oceanicola nanhaiensis, Oceanicola antarcticus and Oceanicola flagellatus, as Pseudooceanicola batsensis comb. nov., Pseudooceanicola marinus comb. nov., Pseudooceanicola nitratireducens comb. nov., Pseudooceanicola nanhaiensis comb. nov., Pseudooceanicola antarcticus comb. nov., and Pseudooceanicola flagellatus comb. nov.</title>
        <authorList>
            <person name="Lai Q."/>
            <person name="Li G."/>
            <person name="Liu X."/>
            <person name="Du Y."/>
            <person name="Sun F."/>
            <person name="Shao Z."/>
        </authorList>
    </citation>
    <scope>NUCLEOTIDE SEQUENCE [LARGE SCALE GENOMIC DNA]</scope>
    <source>
        <strain evidence="3 4">22II-s11g</strain>
    </source>
</reference>
<dbReference type="Pfam" id="PF12697">
    <property type="entry name" value="Abhydrolase_6"/>
    <property type="match status" value="1"/>
</dbReference>
<feature type="domain" description="AB hydrolase-1" evidence="2">
    <location>
        <begin position="79"/>
        <end position="317"/>
    </location>
</feature>
<dbReference type="OrthoDB" id="9808398at2"/>
<protein>
    <recommendedName>
        <fullName evidence="2">AB hydrolase-1 domain-containing protein</fullName>
    </recommendedName>
</protein>
<evidence type="ECO:0000313" key="4">
    <source>
        <dbReference type="Proteomes" id="UP000030004"/>
    </source>
</evidence>
<dbReference type="Proteomes" id="UP000030004">
    <property type="component" value="Unassembled WGS sequence"/>
</dbReference>
<comment type="caution">
    <text evidence="3">The sequence shown here is derived from an EMBL/GenBank/DDBJ whole genome shotgun (WGS) entry which is preliminary data.</text>
</comment>
<dbReference type="AlphaFoldDB" id="A0A0A0ED15"/>
<keyword evidence="1" id="KW-1133">Transmembrane helix</keyword>
<feature type="transmembrane region" description="Helical" evidence="1">
    <location>
        <begin position="6"/>
        <end position="25"/>
    </location>
</feature>
<accession>A0A0A0ED15</accession>
<sequence>MILKVIGIAVISLAIPFGIALGLIASQRPTDLSDTEGGLDFTRLVAGTADPLPLLSVPLRDGFAAQVRYLPGPEGAPLLVLVHGSGWDGGQFDAITPELAEVAEVIAPDLRGHGARPGRRGDVDYIGQFEDDLADLIAAFAKPDQRVVMAGHSSGGGLVIRFAGGNYGKMIDEAILLAPFVQYDAPTTRPNSGGWARPLTRRIIGLSMLNAARIHALDHLTAIQFAMPDEVLNGPEGHRATTAYSWRLNQSFAPRRDWGSDIAALPPFLLVVGTEDEAFVADAFVPTFAEHTDRGKYLLVEGKSHLDVVSSPQAINAIKAMLTDG</sequence>
<dbReference type="InterPro" id="IPR029058">
    <property type="entry name" value="AB_hydrolase_fold"/>
</dbReference>